<name>A0A9D4V0C7_ADICA</name>
<protein>
    <submittedName>
        <fullName evidence="1">Uncharacterized protein</fullName>
    </submittedName>
</protein>
<dbReference type="Proteomes" id="UP000886520">
    <property type="component" value="Chromosome 8"/>
</dbReference>
<comment type="caution">
    <text evidence="1">The sequence shown here is derived from an EMBL/GenBank/DDBJ whole genome shotgun (WGS) entry which is preliminary data.</text>
</comment>
<gene>
    <name evidence="1" type="ORF">GOP47_0009018</name>
</gene>
<evidence type="ECO:0000313" key="1">
    <source>
        <dbReference type="EMBL" id="KAI5076953.1"/>
    </source>
</evidence>
<dbReference type="PANTHER" id="PTHR35306:SF1">
    <property type="entry name" value="VQ DOMAIN-CONTAINING PROTEIN"/>
    <property type="match status" value="1"/>
</dbReference>
<dbReference type="EMBL" id="JABFUD020000008">
    <property type="protein sequence ID" value="KAI5076953.1"/>
    <property type="molecule type" value="Genomic_DNA"/>
</dbReference>
<reference evidence="1" key="1">
    <citation type="submission" date="2021-01" db="EMBL/GenBank/DDBJ databases">
        <title>Adiantum capillus-veneris genome.</title>
        <authorList>
            <person name="Fang Y."/>
            <person name="Liao Q."/>
        </authorList>
    </citation>
    <scope>NUCLEOTIDE SEQUENCE</scope>
    <source>
        <strain evidence="1">H3</strain>
        <tissue evidence="1">Leaf</tissue>
    </source>
</reference>
<keyword evidence="2" id="KW-1185">Reference proteome</keyword>
<evidence type="ECO:0000313" key="2">
    <source>
        <dbReference type="Proteomes" id="UP000886520"/>
    </source>
</evidence>
<accession>A0A9D4V0C7</accession>
<proteinExistence type="predicted"/>
<sequence>MSVDQAVVKDPKGEQSKLHNAMIVSMVRPRRSYDDDILMLSKGLNQVPVLGIHAEKSLRTTHAAESVSPKAMLLNQASRIHAVEGGLSRLRRASTDPQIVEHLGKYRSQVLQIPSNKGNVITRTASLSLPERWAGPAYCASTTPSSLPLPKFSLLGQKMGWRGTKE</sequence>
<dbReference type="AlphaFoldDB" id="A0A9D4V0C7"/>
<dbReference type="PANTHER" id="PTHR35306">
    <property type="entry name" value="BNAA03G57290D PROTEIN"/>
    <property type="match status" value="1"/>
</dbReference>
<organism evidence="1 2">
    <name type="scientific">Adiantum capillus-veneris</name>
    <name type="common">Maidenhair fern</name>
    <dbReference type="NCBI Taxonomy" id="13818"/>
    <lineage>
        <taxon>Eukaryota</taxon>
        <taxon>Viridiplantae</taxon>
        <taxon>Streptophyta</taxon>
        <taxon>Embryophyta</taxon>
        <taxon>Tracheophyta</taxon>
        <taxon>Polypodiopsida</taxon>
        <taxon>Polypodiidae</taxon>
        <taxon>Polypodiales</taxon>
        <taxon>Pteridineae</taxon>
        <taxon>Pteridaceae</taxon>
        <taxon>Vittarioideae</taxon>
        <taxon>Adiantum</taxon>
    </lineage>
</organism>
<dbReference type="OrthoDB" id="10677702at2759"/>